<feature type="compositionally biased region" description="Low complexity" evidence="1">
    <location>
        <begin position="25"/>
        <end position="41"/>
    </location>
</feature>
<dbReference type="EMBL" id="LT629779">
    <property type="protein sequence ID" value="SDS92176.1"/>
    <property type="molecule type" value="Genomic_DNA"/>
</dbReference>
<evidence type="ECO:0008006" key="4">
    <source>
        <dbReference type="Google" id="ProtNLM"/>
    </source>
</evidence>
<evidence type="ECO:0000313" key="2">
    <source>
        <dbReference type="EMBL" id="SDS92176.1"/>
    </source>
</evidence>
<feature type="region of interest" description="Disordered" evidence="1">
    <location>
        <begin position="1"/>
        <end position="41"/>
    </location>
</feature>
<feature type="region of interest" description="Disordered" evidence="1">
    <location>
        <begin position="151"/>
        <end position="204"/>
    </location>
</feature>
<evidence type="ECO:0000256" key="1">
    <source>
        <dbReference type="SAM" id="MobiDB-lite"/>
    </source>
</evidence>
<organism evidence="2 3">
    <name type="scientific">Pseudarthrobacter equi</name>
    <dbReference type="NCBI Taxonomy" id="728066"/>
    <lineage>
        <taxon>Bacteria</taxon>
        <taxon>Bacillati</taxon>
        <taxon>Actinomycetota</taxon>
        <taxon>Actinomycetes</taxon>
        <taxon>Micrococcales</taxon>
        <taxon>Micrococcaceae</taxon>
        <taxon>Pseudarthrobacter</taxon>
    </lineage>
</organism>
<proteinExistence type="predicted"/>
<dbReference type="RefSeq" id="WP_091718436.1">
    <property type="nucleotide sequence ID" value="NZ_LT629779.1"/>
</dbReference>
<reference evidence="3" key="1">
    <citation type="submission" date="2016-10" db="EMBL/GenBank/DDBJ databases">
        <authorList>
            <person name="Varghese N."/>
            <person name="Submissions S."/>
        </authorList>
    </citation>
    <scope>NUCLEOTIDE SEQUENCE [LARGE SCALE GENOMIC DNA]</scope>
    <source>
        <strain evidence="3">IMMIB L-1606</strain>
    </source>
</reference>
<keyword evidence="3" id="KW-1185">Reference proteome</keyword>
<dbReference type="InterPro" id="IPR021391">
    <property type="entry name" value="DUF3027"/>
</dbReference>
<sequence length="204" mass="21726">MNPEAEQPDAGMQASEQETAVTPQAAASERTAVPRAAAAVKAAPQRKAGVPVWRTGKPDAFLAAAVDVARTALEGITSASDIGPHLAAKSEGDRLVTHLFESRLPGYSGWQWYAVITRNSRSKLVTVNELGLLPSEDSILAPEWVPWAERVRPEDAREEDHEQERTVPDAQAAGESEAEPETEKAEPVQQAGSPDAAQADDGEG</sequence>
<protein>
    <recommendedName>
        <fullName evidence="4">DUF3027 domain-containing protein</fullName>
    </recommendedName>
</protein>
<evidence type="ECO:0000313" key="3">
    <source>
        <dbReference type="Proteomes" id="UP000198751"/>
    </source>
</evidence>
<dbReference type="Proteomes" id="UP000198751">
    <property type="component" value="Chromosome I"/>
</dbReference>
<dbReference type="OrthoDB" id="3210158at2"/>
<feature type="compositionally biased region" description="Basic and acidic residues" evidence="1">
    <location>
        <begin position="151"/>
        <end position="167"/>
    </location>
</feature>
<gene>
    <name evidence="2" type="ORF">SAMN04489743_1215</name>
</gene>
<dbReference type="AlphaFoldDB" id="A0A1H1W6S1"/>
<dbReference type="Pfam" id="PF11228">
    <property type="entry name" value="DUF3027"/>
    <property type="match status" value="1"/>
</dbReference>
<name>A0A1H1W6S1_9MICC</name>
<accession>A0A1H1W6S1</accession>